<proteinExistence type="predicted"/>
<gene>
    <name evidence="1" type="ORF">N8T08_000009</name>
</gene>
<dbReference type="EMBL" id="JAOPJF010000001">
    <property type="protein sequence ID" value="KAK1150112.1"/>
    <property type="molecule type" value="Genomic_DNA"/>
</dbReference>
<dbReference type="Proteomes" id="UP001177260">
    <property type="component" value="Unassembled WGS sequence"/>
</dbReference>
<comment type="caution">
    <text evidence="1">The sequence shown here is derived from an EMBL/GenBank/DDBJ whole genome shotgun (WGS) entry which is preliminary data.</text>
</comment>
<evidence type="ECO:0000313" key="2">
    <source>
        <dbReference type="Proteomes" id="UP001177260"/>
    </source>
</evidence>
<evidence type="ECO:0000313" key="1">
    <source>
        <dbReference type="EMBL" id="KAK1150112.1"/>
    </source>
</evidence>
<organism evidence="1 2">
    <name type="scientific">Aspergillus melleus</name>
    <dbReference type="NCBI Taxonomy" id="138277"/>
    <lineage>
        <taxon>Eukaryota</taxon>
        <taxon>Fungi</taxon>
        <taxon>Dikarya</taxon>
        <taxon>Ascomycota</taxon>
        <taxon>Pezizomycotina</taxon>
        <taxon>Eurotiomycetes</taxon>
        <taxon>Eurotiomycetidae</taxon>
        <taxon>Eurotiales</taxon>
        <taxon>Aspergillaceae</taxon>
        <taxon>Aspergillus</taxon>
        <taxon>Aspergillus subgen. Circumdati</taxon>
    </lineage>
</organism>
<accession>A0ACC3BHP8</accession>
<reference evidence="1 2" key="1">
    <citation type="journal article" date="2023" name="ACS Omega">
        <title>Identification of the Neoaspergillic Acid Biosynthesis Gene Cluster by Establishing an In Vitro CRISPR-Ribonucleoprotein Genetic System in Aspergillus melleus.</title>
        <authorList>
            <person name="Yuan B."/>
            <person name="Grau M.F."/>
            <person name="Murata R.M."/>
            <person name="Torok T."/>
            <person name="Venkateswaran K."/>
            <person name="Stajich J.E."/>
            <person name="Wang C.C.C."/>
        </authorList>
    </citation>
    <scope>NUCLEOTIDE SEQUENCE [LARGE SCALE GENOMIC DNA]</scope>
    <source>
        <strain evidence="1 2">IMV 1140</strain>
    </source>
</reference>
<protein>
    <submittedName>
        <fullName evidence="1">Uncharacterized protein</fullName>
    </submittedName>
</protein>
<keyword evidence="2" id="KW-1185">Reference proteome</keyword>
<name>A0ACC3BHP8_9EURO</name>
<sequence>MSVLVTGATGKQGGATAQHLLALGFEVHALVRTPNSAAALDLQRLGATLIEGSFDDPASLHRACANKTTVFLNVTPSFRNDGAEVRHATNVIHAARAAGTVTTLVYPSVCGIEHHESFPGWSTWAADSVLKNYFLDKAAIEDLVRSSGFANWTILRPPSFMTNYLNPTASAFFPELTASHVFRTALAEGKRTMLISPDDIGRIAATVIADPSRFAGRAIDIGAEALTAEEVAGALAEVSGREIRAEHIPEAEATELAKTNVQIDLQLWYWERQTLFDPRVLQAELGLKFASFKDFLRANEGLVRETLG</sequence>